<dbReference type="PANTHER" id="PTHR12895">
    <property type="entry name" value="DYMECLIN"/>
    <property type="match status" value="1"/>
</dbReference>
<keyword evidence="7" id="KW-1185">Reference proteome</keyword>
<evidence type="ECO:0000256" key="5">
    <source>
        <dbReference type="SAM" id="Coils"/>
    </source>
</evidence>
<evidence type="ECO:0000256" key="4">
    <source>
        <dbReference type="ARBA" id="ARBA00023288"/>
    </source>
</evidence>
<proteinExistence type="inferred from homology"/>
<comment type="similarity">
    <text evidence="1">Belongs to the dymeclin family.</text>
</comment>
<evidence type="ECO:0000256" key="2">
    <source>
        <dbReference type="ARBA" id="ARBA00015736"/>
    </source>
</evidence>
<evidence type="ECO:0000313" key="7">
    <source>
        <dbReference type="Proteomes" id="UP000801492"/>
    </source>
</evidence>
<dbReference type="GO" id="GO:0005794">
    <property type="term" value="C:Golgi apparatus"/>
    <property type="evidence" value="ECO:0007669"/>
    <property type="project" value="TreeGrafter"/>
</dbReference>
<keyword evidence="5" id="KW-0175">Coiled coil</keyword>
<feature type="coiled-coil region" evidence="5">
    <location>
        <begin position="477"/>
        <end position="504"/>
    </location>
</feature>
<keyword evidence="4" id="KW-0449">Lipoprotein</keyword>
<dbReference type="Pfam" id="PF09742">
    <property type="entry name" value="Dymeclin"/>
    <property type="match status" value="1"/>
</dbReference>
<dbReference type="PANTHER" id="PTHR12895:SF9">
    <property type="entry name" value="DYMECLIN"/>
    <property type="match status" value="1"/>
</dbReference>
<name>A0A8K0CU23_IGNLU</name>
<gene>
    <name evidence="6" type="ORF">ILUMI_12482</name>
</gene>
<dbReference type="AlphaFoldDB" id="A0A8K0CU23"/>
<reference evidence="6" key="1">
    <citation type="submission" date="2019-08" db="EMBL/GenBank/DDBJ databases">
        <title>The genome of the North American firefly Photinus pyralis.</title>
        <authorList>
            <consortium name="Photinus pyralis genome working group"/>
            <person name="Fallon T.R."/>
            <person name="Sander Lower S.E."/>
            <person name="Weng J.-K."/>
        </authorList>
    </citation>
    <scope>NUCLEOTIDE SEQUENCE</scope>
    <source>
        <strain evidence="6">TRF0915ILg1</strain>
        <tissue evidence="6">Whole body</tissue>
    </source>
</reference>
<comment type="caution">
    <text evidence="6">The sequence shown here is derived from an EMBL/GenBank/DDBJ whole genome shotgun (WGS) entry which is preliminary data.</text>
</comment>
<protein>
    <recommendedName>
        <fullName evidence="2">Dymeclin</fullName>
    </recommendedName>
</protein>
<dbReference type="EMBL" id="VTPC01007755">
    <property type="protein sequence ID" value="KAF2893693.1"/>
    <property type="molecule type" value="Genomic_DNA"/>
</dbReference>
<evidence type="ECO:0000313" key="6">
    <source>
        <dbReference type="EMBL" id="KAF2893693.1"/>
    </source>
</evidence>
<keyword evidence="3" id="KW-0519">Myristate</keyword>
<dbReference type="InterPro" id="IPR019142">
    <property type="entry name" value="Dymeclin"/>
</dbReference>
<evidence type="ECO:0000256" key="3">
    <source>
        <dbReference type="ARBA" id="ARBA00022707"/>
    </source>
</evidence>
<dbReference type="GO" id="GO:0007030">
    <property type="term" value="P:Golgi organization"/>
    <property type="evidence" value="ECO:0007669"/>
    <property type="project" value="TreeGrafter"/>
</dbReference>
<accession>A0A8K0CU23</accession>
<sequence length="661" mass="75199">MGTALSRSVDISANEYLIRFVGKEYISPNDPFWNRFLAFNITPPKSSDDQLALDSRIEPFCQQLLTNNLTSGNIGSLIQVFLTRASELLAATNTDDNLFSWQTFNALFIIRCLIKYLTEMVTEEQLIEHIECGPNTGGSRLEMFIGSLVGILVDVPLKDFTYAVHLEAVTCLLALLSVQLHSSRNADQSNIYRLIMKGRHAIHAPLLVKSLLHNFIEQEKAPPIYGGNSSHHSIVFGFAAGLWSIITFNRKPTDKSETTNSNDLHDVPLATQSLLLILVLTNHCTTQVNPYRQSLFTCANSQDNNPIAPTKASTLFKIDYGALFVALCKQANKDAATLLLYLLIHRNIAFRAHLLNRVDLDQLIIPILKTLYHAPNSNSHHIYMSLIILLILSEDDSFNKNIHETKLKAINWYTERSISEVSLGGLLVLVVIRTVQYNMLKMRDKYLHTNCLAALANMSAQFRDLHPYVSQRLVSLFETLAKRYHKLQQKLESQKENKENEVTVVVTQDAVDAEQDLGVLEEVLRMVLEIFNSCLSNQLINNPNLVYTLLYKKHIFEPFRQNTAFQDIVQNIEVVIEYFSEQLSVKAQEHEVDFHEVLSVIQQGAKHWPKDKLTKFPDLKFKYVEEDQPEEFFIPYVWSLVSHHSILHWSTEGSALLSTVC</sequence>
<organism evidence="6 7">
    <name type="scientific">Ignelater luminosus</name>
    <name type="common">Cucubano</name>
    <name type="synonym">Pyrophorus luminosus</name>
    <dbReference type="NCBI Taxonomy" id="2038154"/>
    <lineage>
        <taxon>Eukaryota</taxon>
        <taxon>Metazoa</taxon>
        <taxon>Ecdysozoa</taxon>
        <taxon>Arthropoda</taxon>
        <taxon>Hexapoda</taxon>
        <taxon>Insecta</taxon>
        <taxon>Pterygota</taxon>
        <taxon>Neoptera</taxon>
        <taxon>Endopterygota</taxon>
        <taxon>Coleoptera</taxon>
        <taxon>Polyphaga</taxon>
        <taxon>Elateriformia</taxon>
        <taxon>Elateroidea</taxon>
        <taxon>Elateridae</taxon>
        <taxon>Agrypninae</taxon>
        <taxon>Pyrophorini</taxon>
        <taxon>Ignelater</taxon>
    </lineage>
</organism>
<evidence type="ECO:0000256" key="1">
    <source>
        <dbReference type="ARBA" id="ARBA00010603"/>
    </source>
</evidence>
<dbReference type="OrthoDB" id="10253409at2759"/>
<dbReference type="Proteomes" id="UP000801492">
    <property type="component" value="Unassembled WGS sequence"/>
</dbReference>